<accession>A0A2A4IUM2</accession>
<feature type="domain" description="Reverse transcriptase" evidence="1">
    <location>
        <begin position="480"/>
        <end position="744"/>
    </location>
</feature>
<dbReference type="Pfam" id="PF00078">
    <property type="entry name" value="RVT_1"/>
    <property type="match status" value="1"/>
</dbReference>
<proteinExistence type="predicted"/>
<dbReference type="InterPro" id="IPR036691">
    <property type="entry name" value="Endo/exonu/phosph_ase_sf"/>
</dbReference>
<dbReference type="SUPFAM" id="SSF56672">
    <property type="entry name" value="DNA/RNA polymerases"/>
    <property type="match status" value="1"/>
</dbReference>
<dbReference type="GO" id="GO:0071897">
    <property type="term" value="P:DNA biosynthetic process"/>
    <property type="evidence" value="ECO:0007669"/>
    <property type="project" value="UniProtKB-ARBA"/>
</dbReference>
<sequence length="898" mass="104238">MIHNLRIATWNANGLTERRQELEVFLKTERIDVALISETRFSDKTYFQLKNYTIHTTNHPSGNTHGGAAVIIKENIKHYVLNEYKTEKIQATSVRVQNKHGETTLSAIYCPPRHIISTDDFKMFFSTLDNRFVCGGDWNAKHCYWGSRLTLPRGRQLYKTVTDLDLSCMSHGEPTYWPTDRNKKPDLLDFFILKNIPRTHLSIETCTDLSSDHTPVILNVSARVILTEIPTRIYNRSTNWDKYGQYITNNLNLNISLKTPDEVEETVEYLNRLIHNAAHDSTVKNKRYTQPLHQYPKFLRDKIATRRNLRKVWHNTGYPSDKTAFNNASQELKHLIKAMNDEHLQSYLRELKPNSDSNYSLWKATSKIKKPTAPVPPIKMPTGKWARSDSEKASVYAEHLRTVFEPFPSQNAEHDQEVTKYLHSPLQMCLPLKSTCPREIISEIKNLKDKKAPGYDEIDATLLKQLPKKGIMLVVILFNACLRLQYYPSQWKIAQVVMVPKAGKPPHEADSYRPISLLPVIGKLFEKIILNRIKPHLQDILPEHQFGFREKHGTIEQVHRLVEVINNTFENKQYCSTIFLDIGQAFDKVWHDGLKYKIKKMLPHCFYGIMNSYVTKRSFEVRYKSETSKMYAINSGVPQGSILGPILYLIFTADLPTNDKVVTATYADDTAIMSVNENAQTASQNLQEHLNNVEKWFNKWRIKANQNKSKHITFTLRRQTCPPITLHNETIPQADDAKYLGMHLDRRLTWQKHIWTKRKQLDTKVRQLYWLIGPKSQLSSLSKMTIYKTVLKPIWTYGIQLWGTASNSNIDILERFQSKTLRTMFNIPYNIRNKYIHMDLNINTVKEEVTAYSIKYQKRLSIHTNNLAYKLGGTGGVHFSRLKRQSVLSLETRFLISD</sequence>
<dbReference type="Pfam" id="PF03372">
    <property type="entry name" value="Exo_endo_phos"/>
    <property type="match status" value="1"/>
</dbReference>
<organism evidence="2">
    <name type="scientific">Heliothis virescens</name>
    <name type="common">Tobacco budworm moth</name>
    <dbReference type="NCBI Taxonomy" id="7102"/>
    <lineage>
        <taxon>Eukaryota</taxon>
        <taxon>Metazoa</taxon>
        <taxon>Ecdysozoa</taxon>
        <taxon>Arthropoda</taxon>
        <taxon>Hexapoda</taxon>
        <taxon>Insecta</taxon>
        <taxon>Pterygota</taxon>
        <taxon>Neoptera</taxon>
        <taxon>Endopterygota</taxon>
        <taxon>Lepidoptera</taxon>
        <taxon>Glossata</taxon>
        <taxon>Ditrysia</taxon>
        <taxon>Noctuoidea</taxon>
        <taxon>Noctuidae</taxon>
        <taxon>Heliothinae</taxon>
        <taxon>Heliothis</taxon>
    </lineage>
</organism>
<evidence type="ECO:0000259" key="1">
    <source>
        <dbReference type="PROSITE" id="PS50878"/>
    </source>
</evidence>
<comment type="caution">
    <text evidence="2">The sequence shown here is derived from an EMBL/GenBank/DDBJ whole genome shotgun (WGS) entry which is preliminary data.</text>
</comment>
<dbReference type="CDD" id="cd01650">
    <property type="entry name" value="RT_nLTR_like"/>
    <property type="match status" value="1"/>
</dbReference>
<dbReference type="AlphaFoldDB" id="A0A2A4IUM2"/>
<dbReference type="EMBL" id="NWSH01007753">
    <property type="protein sequence ID" value="PCG62823.1"/>
    <property type="molecule type" value="Genomic_DNA"/>
</dbReference>
<dbReference type="STRING" id="7102.A0A2A4IUM2"/>
<dbReference type="PANTHER" id="PTHR36688">
    <property type="entry name" value="ENDO/EXONUCLEASE/PHOSPHATASE DOMAIN-CONTAINING PROTEIN"/>
    <property type="match status" value="1"/>
</dbReference>
<name>A0A2A4IUM2_HELVI</name>
<dbReference type="Gene3D" id="3.60.10.10">
    <property type="entry name" value="Endonuclease/exonuclease/phosphatase"/>
    <property type="match status" value="1"/>
</dbReference>
<dbReference type="PANTHER" id="PTHR36688:SF2">
    <property type="entry name" value="ENDONUCLEASE_EXONUCLEASE_PHOSPHATASE DOMAIN-CONTAINING PROTEIN"/>
    <property type="match status" value="1"/>
</dbReference>
<dbReference type="InterPro" id="IPR043502">
    <property type="entry name" value="DNA/RNA_pol_sf"/>
</dbReference>
<protein>
    <recommendedName>
        <fullName evidence="1">Reverse transcriptase domain-containing protein</fullName>
    </recommendedName>
</protein>
<reference evidence="2" key="1">
    <citation type="submission" date="2017-09" db="EMBL/GenBank/DDBJ databases">
        <title>Contemporary evolution of a Lepidopteran species, Heliothis virescens, in response to modern agricultural practices.</title>
        <authorList>
            <person name="Fritz M.L."/>
            <person name="Deyonke A.M."/>
            <person name="Papanicolaou A."/>
            <person name="Micinski S."/>
            <person name="Westbrook J."/>
            <person name="Gould F."/>
        </authorList>
    </citation>
    <scope>NUCLEOTIDE SEQUENCE [LARGE SCALE GENOMIC DNA]</scope>
    <source>
        <strain evidence="2">HvINT-</strain>
        <tissue evidence="2">Whole body</tissue>
    </source>
</reference>
<dbReference type="InterPro" id="IPR000477">
    <property type="entry name" value="RT_dom"/>
</dbReference>
<dbReference type="InterPro" id="IPR052560">
    <property type="entry name" value="RdDP_mobile_element"/>
</dbReference>
<dbReference type="SUPFAM" id="SSF56219">
    <property type="entry name" value="DNase I-like"/>
    <property type="match status" value="1"/>
</dbReference>
<dbReference type="PROSITE" id="PS50878">
    <property type="entry name" value="RT_POL"/>
    <property type="match status" value="1"/>
</dbReference>
<gene>
    <name evidence="2" type="ORF">B5V51_13569</name>
</gene>
<dbReference type="GO" id="GO:0003824">
    <property type="term" value="F:catalytic activity"/>
    <property type="evidence" value="ECO:0007669"/>
    <property type="project" value="InterPro"/>
</dbReference>
<dbReference type="InterPro" id="IPR005135">
    <property type="entry name" value="Endo/exonuclease/phosphatase"/>
</dbReference>
<evidence type="ECO:0000313" key="2">
    <source>
        <dbReference type="EMBL" id="PCG62823.1"/>
    </source>
</evidence>